<dbReference type="HOGENOM" id="CLU_499531_0_0_3"/>
<name>Q10ZD5_TRIEI</name>
<organism evidence="2">
    <name type="scientific">Trichodesmium erythraeum (strain IMS101)</name>
    <dbReference type="NCBI Taxonomy" id="203124"/>
    <lineage>
        <taxon>Bacteria</taxon>
        <taxon>Bacillati</taxon>
        <taxon>Cyanobacteriota</taxon>
        <taxon>Cyanophyceae</taxon>
        <taxon>Oscillatoriophycideae</taxon>
        <taxon>Oscillatoriales</taxon>
        <taxon>Microcoleaceae</taxon>
        <taxon>Trichodesmium</taxon>
    </lineage>
</organism>
<dbReference type="KEGG" id="ter:Tery_3277"/>
<evidence type="ECO:0000313" key="2">
    <source>
        <dbReference type="EMBL" id="ABG52389.1"/>
    </source>
</evidence>
<protein>
    <submittedName>
        <fullName evidence="2">Uncharacterized protein</fullName>
    </submittedName>
</protein>
<dbReference type="eggNOG" id="COG2114">
    <property type="taxonomic scope" value="Bacteria"/>
</dbReference>
<keyword evidence="1" id="KW-0175">Coiled coil</keyword>
<dbReference type="EMBL" id="CP000393">
    <property type="protein sequence ID" value="ABG52389.1"/>
    <property type="molecule type" value="Genomic_DNA"/>
</dbReference>
<gene>
    <name evidence="2" type="ordered locus">Tery_3277</name>
</gene>
<reference evidence="2" key="1">
    <citation type="submission" date="2006-06" db="EMBL/GenBank/DDBJ databases">
        <title>Complete sequence of Trichodesmium erythraeum IMS101.</title>
        <authorList>
            <consortium name="US DOE Joint Genome Institute"/>
            <person name="Copeland A."/>
            <person name="Lucas S."/>
            <person name="Lapidus A."/>
            <person name="Barry K."/>
            <person name="Detter J.C."/>
            <person name="Glavina del Rio T."/>
            <person name="Hammon N."/>
            <person name="Israni S."/>
            <person name="Dalin E."/>
            <person name="Tice H."/>
            <person name="Pitluck S."/>
            <person name="Kiss H."/>
            <person name="Munk A.C."/>
            <person name="Brettin T."/>
            <person name="Bruce D."/>
            <person name="Han C."/>
            <person name="Tapia R."/>
            <person name="Gilna P."/>
            <person name="Schmutz J."/>
            <person name="Larimer F."/>
            <person name="Land M."/>
            <person name="Hauser L."/>
            <person name="Kyrpides N."/>
            <person name="Kim E."/>
            <person name="Richardson P."/>
        </authorList>
    </citation>
    <scope>NUCLEOTIDE SEQUENCE [LARGE SCALE GENOMIC DNA]</scope>
    <source>
        <strain evidence="2">IMS101</strain>
    </source>
</reference>
<dbReference type="RefSeq" id="WP_011612734.1">
    <property type="nucleotide sequence ID" value="NC_008312.1"/>
</dbReference>
<dbReference type="eggNOG" id="COG2319">
    <property type="taxonomic scope" value="Bacteria"/>
</dbReference>
<accession>Q10ZD5</accession>
<proteinExistence type="predicted"/>
<feature type="coiled-coil region" evidence="1">
    <location>
        <begin position="415"/>
        <end position="452"/>
    </location>
</feature>
<dbReference type="AlphaFoldDB" id="Q10ZD5"/>
<evidence type="ECO:0000256" key="1">
    <source>
        <dbReference type="SAM" id="Coils"/>
    </source>
</evidence>
<sequence length="557" mass="64104">MATMESFSLIDTIVKELEKDVDLMRIKKVIYWACDNVWEDNETKLERVNMKKLIEKLYNQIENIDSLNARLCEIVSKVNKKTEYSLLAQKIINSIGKLYPQEEETTVMEYIPNRSLTVLDDQIVLTNKLVVEESYPRDPGELFDVREKIMQGTNPLKAKILIFSAVQHQFDFGNKDWLLLRTKNLDSLLRQIFNLCLSITDLESSLYATANNFEDPDEYTQVADIVIKALNLCYSDEIIVPQSQAEAEKFETSILDTKKINMEDNSYFDKDDMTLLNLTNLPAINSTDKISFTPEEYSIIYSEKTNAYKDKIIDETTNKAEEKTLENSLIYNQKIVPISQEQKPAIGGNNILDSIKQKLRIEDKISTIVNKKVDVVMDAIEAEFISLEKTLNHFLQGETEKKRLLLKYTALGNLISNIQEKYTKYQEILKELEKEERKKLNLNNSANTISQKSYKQTKIYDENQQKIIELATQGNPKAMAMIINQLLEQKGITAIAGRKNDYIHIVLESEQVPNPEIVTPLVEQKIASLQSKYLKNVKIHGRQLGNKSVIWTKTISL</sequence>